<evidence type="ECO:0000256" key="2">
    <source>
        <dbReference type="ARBA" id="ARBA00022840"/>
    </source>
</evidence>
<keyword evidence="4" id="KW-0808">Transferase</keyword>
<dbReference type="Proteomes" id="UP000053477">
    <property type="component" value="Unassembled WGS sequence"/>
</dbReference>
<dbReference type="GO" id="GO:0005524">
    <property type="term" value="F:ATP binding"/>
    <property type="evidence" value="ECO:0007669"/>
    <property type="project" value="UniProtKB-KW"/>
</dbReference>
<dbReference type="GO" id="GO:0004674">
    <property type="term" value="F:protein serine/threonine kinase activity"/>
    <property type="evidence" value="ECO:0007669"/>
    <property type="project" value="TreeGrafter"/>
</dbReference>
<protein>
    <submittedName>
        <fullName evidence="4">Kinase-like protein</fullName>
    </submittedName>
</protein>
<dbReference type="InParanoid" id="A0A0H2RYN3"/>
<keyword evidence="1" id="KW-0547">Nucleotide-binding</keyword>
<keyword evidence="4" id="KW-0418">Kinase</keyword>
<dbReference type="InterPro" id="IPR051681">
    <property type="entry name" value="Ser/Thr_Kinases-Pseudokinases"/>
</dbReference>
<dbReference type="PIRSF" id="PIRSF000654">
    <property type="entry name" value="Integrin-linked_kinase"/>
    <property type="match status" value="1"/>
</dbReference>
<keyword evidence="5" id="KW-1185">Reference proteome</keyword>
<gene>
    <name evidence="4" type="ORF">SCHPADRAFT_203723</name>
</gene>
<evidence type="ECO:0000259" key="3">
    <source>
        <dbReference type="PROSITE" id="PS50011"/>
    </source>
</evidence>
<dbReference type="SUPFAM" id="SSF56112">
    <property type="entry name" value="Protein kinase-like (PK-like)"/>
    <property type="match status" value="1"/>
</dbReference>
<dbReference type="PROSITE" id="PS50011">
    <property type="entry name" value="PROTEIN_KINASE_DOM"/>
    <property type="match status" value="1"/>
</dbReference>
<dbReference type="InterPro" id="IPR001245">
    <property type="entry name" value="Ser-Thr/Tyr_kinase_cat_dom"/>
</dbReference>
<dbReference type="PANTHER" id="PTHR44329:SF298">
    <property type="entry name" value="MIXED LINEAGE KINASE DOMAIN-LIKE PROTEIN"/>
    <property type="match status" value="1"/>
</dbReference>
<name>A0A0H2RYN3_9AGAM</name>
<sequence length="253" mass="28823">MPVSGNDIVIKLFRLHVEGTDGVKNFAKELRVTSRLKHPNVLTPLGYVSREGGGSEEYYIVSEFMPRGSLRFCMAELSMRERYSMSLGIAEGIRYLHDNDVVHGDIKTLSPSGVPLLSDFGVSRVKESFVSKGYYSTATPRASMRWLASEYFNHPDAEEFHFTTKTDVWAFGMTLLELLTGELPYSHIRSDSRVVTEIVMGRLPHKPTIENNDIDAELKRFMWSICLKCWIRKPEDRPPIDVVSKEMNLQKVS</sequence>
<dbReference type="AlphaFoldDB" id="A0A0H2RYN3"/>
<dbReference type="OrthoDB" id="10261027at2759"/>
<dbReference type="Pfam" id="PF07714">
    <property type="entry name" value="PK_Tyr_Ser-Thr"/>
    <property type="match status" value="1"/>
</dbReference>
<dbReference type="PANTHER" id="PTHR44329">
    <property type="entry name" value="SERINE/THREONINE-PROTEIN KINASE TNNI3K-RELATED"/>
    <property type="match status" value="1"/>
</dbReference>
<proteinExistence type="predicted"/>
<keyword evidence="2" id="KW-0067">ATP-binding</keyword>
<dbReference type="InterPro" id="IPR011009">
    <property type="entry name" value="Kinase-like_dom_sf"/>
</dbReference>
<dbReference type="EMBL" id="KQ085913">
    <property type="protein sequence ID" value="KLO16717.1"/>
    <property type="molecule type" value="Genomic_DNA"/>
</dbReference>
<dbReference type="Gene3D" id="1.10.510.10">
    <property type="entry name" value="Transferase(Phosphotransferase) domain 1"/>
    <property type="match status" value="1"/>
</dbReference>
<dbReference type="STRING" id="27342.A0A0H2RYN3"/>
<evidence type="ECO:0000313" key="4">
    <source>
        <dbReference type="EMBL" id="KLO16717.1"/>
    </source>
</evidence>
<accession>A0A0H2RYN3</accession>
<evidence type="ECO:0000313" key="5">
    <source>
        <dbReference type="Proteomes" id="UP000053477"/>
    </source>
</evidence>
<evidence type="ECO:0000256" key="1">
    <source>
        <dbReference type="ARBA" id="ARBA00022741"/>
    </source>
</evidence>
<feature type="domain" description="Protein kinase" evidence="3">
    <location>
        <begin position="1"/>
        <end position="249"/>
    </location>
</feature>
<reference evidence="4 5" key="1">
    <citation type="submission" date="2015-04" db="EMBL/GenBank/DDBJ databases">
        <title>Complete genome sequence of Schizopora paradoxa KUC8140, a cosmopolitan wood degrader in East Asia.</title>
        <authorList>
            <consortium name="DOE Joint Genome Institute"/>
            <person name="Min B."/>
            <person name="Park H."/>
            <person name="Jang Y."/>
            <person name="Kim J.-J."/>
            <person name="Kim K.H."/>
            <person name="Pangilinan J."/>
            <person name="Lipzen A."/>
            <person name="Riley R."/>
            <person name="Grigoriev I.V."/>
            <person name="Spatafora J.W."/>
            <person name="Choi I.-G."/>
        </authorList>
    </citation>
    <scope>NUCLEOTIDE SEQUENCE [LARGE SCALE GENOMIC DNA]</scope>
    <source>
        <strain evidence="4 5">KUC8140</strain>
    </source>
</reference>
<organism evidence="4 5">
    <name type="scientific">Schizopora paradoxa</name>
    <dbReference type="NCBI Taxonomy" id="27342"/>
    <lineage>
        <taxon>Eukaryota</taxon>
        <taxon>Fungi</taxon>
        <taxon>Dikarya</taxon>
        <taxon>Basidiomycota</taxon>
        <taxon>Agaricomycotina</taxon>
        <taxon>Agaricomycetes</taxon>
        <taxon>Hymenochaetales</taxon>
        <taxon>Schizoporaceae</taxon>
        <taxon>Schizopora</taxon>
    </lineage>
</organism>
<dbReference type="InterPro" id="IPR000719">
    <property type="entry name" value="Prot_kinase_dom"/>
</dbReference>